<comment type="caution">
    <text evidence="1">The sequence shown here is derived from an EMBL/GenBank/DDBJ whole genome shotgun (WGS) entry which is preliminary data.</text>
</comment>
<dbReference type="OrthoDB" id="5293813at2759"/>
<sequence>MPIRETKSTANDTIFPLADGFSDPSPEQIRQIEEAAHGSLSNALGLPTISREGLRNLRWLAFHENFDRNFVVKAISAAKPLEELHALTEKGASKGNGMDSIQPSKYNFPVSSFLTKLLNLRARSPGKIPCELMPFLTTNVRNLDFPLLHTSSFPGSSSNDAKAEFQYQAANESSHFWVAYINQQHVPLVLNYTVGSNETDSVTIQADFPHSQHLLNGLTIATLTNTSCPFEDAMDASNYSVHGAALIIVN</sequence>
<dbReference type="STRING" id="1447872.A0A1J9Q2X9"/>
<evidence type="ECO:0000313" key="1">
    <source>
        <dbReference type="EMBL" id="OJD10284.1"/>
    </source>
</evidence>
<protein>
    <submittedName>
        <fullName evidence="1">Uncharacterized protein</fullName>
    </submittedName>
</protein>
<accession>A0A1J9Q2X9</accession>
<dbReference type="EMBL" id="LGRN01000860">
    <property type="protein sequence ID" value="OJD10284.1"/>
    <property type="molecule type" value="Genomic_DNA"/>
</dbReference>
<keyword evidence="2" id="KW-1185">Reference proteome</keyword>
<dbReference type="VEuPathDB" id="FungiDB:AJ78_08649"/>
<evidence type="ECO:0000313" key="2">
    <source>
        <dbReference type="Proteomes" id="UP000182235"/>
    </source>
</evidence>
<name>A0A1J9Q2X9_9EURO</name>
<dbReference type="AlphaFoldDB" id="A0A1J9Q2X9"/>
<proteinExistence type="predicted"/>
<dbReference type="Proteomes" id="UP000182235">
    <property type="component" value="Unassembled WGS sequence"/>
</dbReference>
<gene>
    <name evidence="1" type="ORF">AJ78_08649</name>
</gene>
<organism evidence="1 2">
    <name type="scientific">Emergomyces pasteurianus Ep9510</name>
    <dbReference type="NCBI Taxonomy" id="1447872"/>
    <lineage>
        <taxon>Eukaryota</taxon>
        <taxon>Fungi</taxon>
        <taxon>Dikarya</taxon>
        <taxon>Ascomycota</taxon>
        <taxon>Pezizomycotina</taxon>
        <taxon>Eurotiomycetes</taxon>
        <taxon>Eurotiomycetidae</taxon>
        <taxon>Onygenales</taxon>
        <taxon>Ajellomycetaceae</taxon>
        <taxon>Emergomyces</taxon>
    </lineage>
</organism>
<reference evidence="1 2" key="1">
    <citation type="submission" date="2015-07" db="EMBL/GenBank/DDBJ databases">
        <title>Emmonsia species relationships and genome sequence.</title>
        <authorList>
            <consortium name="The Broad Institute Genomics Platform"/>
            <person name="Cuomo C.A."/>
            <person name="Munoz J.F."/>
            <person name="Imamovic A."/>
            <person name="Priest M.E."/>
            <person name="Young S."/>
            <person name="Clay O.K."/>
            <person name="McEwen J.G."/>
        </authorList>
    </citation>
    <scope>NUCLEOTIDE SEQUENCE [LARGE SCALE GENOMIC DNA]</scope>
    <source>
        <strain evidence="1 2">UAMH 9510</strain>
    </source>
</reference>